<evidence type="ECO:0000256" key="11">
    <source>
        <dbReference type="ARBA" id="ARBA00023180"/>
    </source>
</evidence>
<evidence type="ECO:0000256" key="1">
    <source>
        <dbReference type="ARBA" id="ARBA00001936"/>
    </source>
</evidence>
<dbReference type="FunCoup" id="H0XLI3">
    <property type="interactions" value="2"/>
</dbReference>
<evidence type="ECO:0000256" key="7">
    <source>
        <dbReference type="ARBA" id="ARBA00022723"/>
    </source>
</evidence>
<dbReference type="InParanoid" id="H0XLI3"/>
<dbReference type="SUPFAM" id="SSF53448">
    <property type="entry name" value="Nucleotide-diphospho-sugar transferases"/>
    <property type="match status" value="1"/>
</dbReference>
<evidence type="ECO:0000256" key="8">
    <source>
        <dbReference type="ARBA" id="ARBA00022968"/>
    </source>
</evidence>
<evidence type="ECO:0000256" key="3">
    <source>
        <dbReference type="ARBA" id="ARBA00010413"/>
    </source>
</evidence>
<feature type="binding site" evidence="14">
    <location>
        <position position="224"/>
    </location>
    <ligand>
        <name>an alpha-L-fucosyl-(1-&gt;2)-beta-D-galactosyl derivative</name>
        <dbReference type="ChEBI" id="CHEBI:140327"/>
    </ligand>
</feature>
<feature type="binding site" evidence="14">
    <location>
        <position position="156"/>
    </location>
    <ligand>
        <name>an alpha-L-fucosyl-(1-&gt;2)-beta-D-galactosyl derivative</name>
        <dbReference type="ChEBI" id="CHEBI:140327"/>
    </ligand>
</feature>
<dbReference type="GO" id="GO:0016758">
    <property type="term" value="F:hexosyltransferase activity"/>
    <property type="evidence" value="ECO:0007669"/>
    <property type="project" value="InterPro"/>
</dbReference>
<reference evidence="15" key="2">
    <citation type="submission" date="2025-08" db="UniProtKB">
        <authorList>
            <consortium name="Ensembl"/>
        </authorList>
    </citation>
    <scope>IDENTIFICATION</scope>
</reference>
<evidence type="ECO:0000256" key="13">
    <source>
        <dbReference type="PIRSR" id="PIRSR605076-1"/>
    </source>
</evidence>
<sequence>RNRLDVVTMTDWLAPVIWDGTFDRQALENYYSRQNITVGLAVFAPSGPAHQYLKIFLKSANLYFMSGYRVIFYIIADIFFKVPEIQLGPLRTLRVLPISKDGWWYNVRLMQMKGLGEYIVSHIEGEVDFLFSMTVNQVFQSEFGVETLGTSVAQLHTWWYFRNTNNLPYERRPNSAAYIPLGQGDFYYDGSVIGGTPNMILSLIEDCLNRIILDIEKGLNSTYERYLNKYFFINKPTKVLSPEYNWDAAFYPPAEIRSVRVVHHPKVYELLVNQS</sequence>
<dbReference type="AlphaFoldDB" id="H0XLI3"/>
<dbReference type="PANTHER" id="PTHR10462:SF27">
    <property type="entry name" value="GLYCOSYLTRANSFERASE 6 DOMAIN-CONTAINING PROTEIN 1-RELATED"/>
    <property type="match status" value="1"/>
</dbReference>
<dbReference type="GO" id="GO:0031982">
    <property type="term" value="C:vesicle"/>
    <property type="evidence" value="ECO:0007669"/>
    <property type="project" value="TreeGrafter"/>
</dbReference>
<evidence type="ECO:0000256" key="12">
    <source>
        <dbReference type="ARBA" id="ARBA00058922"/>
    </source>
</evidence>
<dbReference type="Gene3D" id="3.90.550.10">
    <property type="entry name" value="Spore Coat Polysaccharide Biosynthesis Protein SpsA, Chain A"/>
    <property type="match status" value="1"/>
</dbReference>
<dbReference type="OMA" id="WLAPILW"/>
<evidence type="ECO:0000256" key="9">
    <source>
        <dbReference type="ARBA" id="ARBA00022989"/>
    </source>
</evidence>
<organism evidence="15 16">
    <name type="scientific">Otolemur garnettii</name>
    <name type="common">Small-eared galago</name>
    <name type="synonym">Garnett's greater bushbaby</name>
    <dbReference type="NCBI Taxonomy" id="30611"/>
    <lineage>
        <taxon>Eukaryota</taxon>
        <taxon>Metazoa</taxon>
        <taxon>Chordata</taxon>
        <taxon>Craniata</taxon>
        <taxon>Vertebrata</taxon>
        <taxon>Euteleostomi</taxon>
        <taxon>Mammalia</taxon>
        <taxon>Eutheria</taxon>
        <taxon>Euarchontoglires</taxon>
        <taxon>Primates</taxon>
        <taxon>Strepsirrhini</taxon>
        <taxon>Lorisiformes</taxon>
        <taxon>Galagidae</taxon>
        <taxon>Otolemur</taxon>
    </lineage>
</organism>
<dbReference type="GO" id="GO:0005975">
    <property type="term" value="P:carbohydrate metabolic process"/>
    <property type="evidence" value="ECO:0007669"/>
    <property type="project" value="InterPro"/>
</dbReference>
<feature type="active site" description="Nucleophile" evidence="13">
    <location>
        <position position="224"/>
    </location>
</feature>
<accession>H0XLI3</accession>
<keyword evidence="10" id="KW-0472">Membrane</keyword>
<proteinExistence type="inferred from homology"/>
<protein>
    <submittedName>
        <fullName evidence="15">Glycosyltransferase 6 domain containing 1</fullName>
    </submittedName>
</protein>
<comment type="subcellular location">
    <subcellularLocation>
        <location evidence="2">Membrane</location>
        <topology evidence="2">Single-pass type II membrane protein</topology>
    </subcellularLocation>
</comment>
<keyword evidence="9" id="KW-1133">Transmembrane helix</keyword>
<dbReference type="GO" id="GO:0016020">
    <property type="term" value="C:membrane"/>
    <property type="evidence" value="ECO:0007669"/>
    <property type="project" value="UniProtKB-SubCell"/>
</dbReference>
<keyword evidence="8" id="KW-0735">Signal-anchor</keyword>
<dbReference type="EMBL" id="AAQR03116399">
    <property type="status" value="NOT_ANNOTATED_CDS"/>
    <property type="molecule type" value="Genomic_DNA"/>
</dbReference>
<keyword evidence="5" id="KW-0808">Transferase</keyword>
<dbReference type="GO" id="GO:0046872">
    <property type="term" value="F:metal ion binding"/>
    <property type="evidence" value="ECO:0007669"/>
    <property type="project" value="UniProtKB-KW"/>
</dbReference>
<feature type="binding site" evidence="14">
    <location>
        <position position="247"/>
    </location>
    <ligand>
        <name>an alpha-L-fucosyl-(1-&gt;2)-beta-D-galactosyl derivative</name>
        <dbReference type="ChEBI" id="CHEBI:140327"/>
    </ligand>
</feature>
<keyword evidence="6" id="KW-0812">Transmembrane</keyword>
<dbReference type="eggNOG" id="ENOG502RU0J">
    <property type="taxonomic scope" value="Eukaryota"/>
</dbReference>
<dbReference type="STRING" id="30611.ENSOGAP00000016973"/>
<keyword evidence="11" id="KW-0325">Glycoprotein</keyword>
<dbReference type="HOGENOM" id="CLU_062445_0_0_1"/>
<dbReference type="InterPro" id="IPR005076">
    <property type="entry name" value="Glyco_trans_6"/>
</dbReference>
<dbReference type="Proteomes" id="UP000005225">
    <property type="component" value="Unassembled WGS sequence"/>
</dbReference>
<keyword evidence="4" id="KW-0328">Glycosyltransferase</keyword>
<dbReference type="GeneTree" id="ENSGT00950000182858"/>
<dbReference type="PANTHER" id="PTHR10462">
    <property type="entry name" value="GLYCOSYLTRANSFERASE-RELATED"/>
    <property type="match status" value="1"/>
</dbReference>
<comment type="cofactor">
    <cofactor evidence="1">
        <name>Mn(2+)</name>
        <dbReference type="ChEBI" id="CHEBI:29035"/>
    </cofactor>
</comment>
<reference evidence="15" key="3">
    <citation type="submission" date="2025-09" db="UniProtKB">
        <authorList>
            <consortium name="Ensembl"/>
        </authorList>
    </citation>
    <scope>IDENTIFICATION</scope>
</reference>
<evidence type="ECO:0000256" key="6">
    <source>
        <dbReference type="ARBA" id="ARBA00022692"/>
    </source>
</evidence>
<evidence type="ECO:0000313" key="16">
    <source>
        <dbReference type="Proteomes" id="UP000005225"/>
    </source>
</evidence>
<evidence type="ECO:0000256" key="5">
    <source>
        <dbReference type="ARBA" id="ARBA00022679"/>
    </source>
</evidence>
<name>H0XLI3_OTOGA</name>
<dbReference type="GO" id="GO:0005794">
    <property type="term" value="C:Golgi apparatus"/>
    <property type="evidence" value="ECO:0007669"/>
    <property type="project" value="TreeGrafter"/>
</dbReference>
<comment type="similarity">
    <text evidence="3">Belongs to the glycosyltransferase 6 family.</text>
</comment>
<evidence type="ECO:0000256" key="4">
    <source>
        <dbReference type="ARBA" id="ARBA00022676"/>
    </source>
</evidence>
<keyword evidence="16" id="KW-1185">Reference proteome</keyword>
<evidence type="ECO:0000313" key="15">
    <source>
        <dbReference type="Ensembl" id="ENSOGAP00000016973.1"/>
    </source>
</evidence>
<reference evidence="16" key="1">
    <citation type="submission" date="2011-03" db="EMBL/GenBank/DDBJ databases">
        <title>Version 3 of the genome sequence of Otolemur garnettii (Bushbaby).</title>
        <authorList>
            <consortium name="The Broad Institute Genome Sequencing Platform"/>
            <person name="Di Palma F."/>
            <person name="Johnson J."/>
            <person name="Lander E.S."/>
            <person name="Lindblad-Toh K."/>
            <person name="Jaffe D.B."/>
            <person name="Gnerre S."/>
            <person name="MacCallum I."/>
            <person name="Przybylski D."/>
            <person name="Ribeiro F.J."/>
            <person name="Burton J.N."/>
            <person name="Walker B.J."/>
            <person name="Sharpe T."/>
            <person name="Hall G."/>
        </authorList>
    </citation>
    <scope>NUCLEOTIDE SEQUENCE [LARGE SCALE GENOMIC DNA]</scope>
</reference>
<keyword evidence="7" id="KW-0479">Metal-binding</keyword>
<evidence type="ECO:0000256" key="2">
    <source>
        <dbReference type="ARBA" id="ARBA00004606"/>
    </source>
</evidence>
<dbReference type="FunFam" id="3.90.550.10:FF:000022">
    <property type="entry name" value="Histo-blood group ABO system transferase"/>
    <property type="match status" value="1"/>
</dbReference>
<comment type="function">
    <text evidence="12">Synthesizes the galactose-alpha(1,3)-galactose group by catalyzing the transfer of a galactose residue, with an alpha-1,3 linkage, on terminal lactosaminide (Gal-beta-1,4-GlcNAc-R) disaccharide borne by a glycoprotein or a glycolipid. Preferentially glycosylates proteins, can synthesize galactose-alpha(1,3)-galactose on glycoproteins but cannot synthesize the glycolipid called isogloboside 3 (iGb3).</text>
</comment>
<dbReference type="InterPro" id="IPR029044">
    <property type="entry name" value="Nucleotide-diphossugar_trans"/>
</dbReference>
<dbReference type="Ensembl" id="ENSOGAT00000035103.1">
    <property type="protein sequence ID" value="ENSOGAP00000016973.1"/>
    <property type="gene ID" value="ENSOGAG00000030414.1"/>
</dbReference>
<evidence type="ECO:0000256" key="14">
    <source>
        <dbReference type="PIRSR" id="PIRSR605076-2"/>
    </source>
</evidence>
<dbReference type="Pfam" id="PF03414">
    <property type="entry name" value="Glyco_transf_6"/>
    <property type="match status" value="1"/>
</dbReference>
<evidence type="ECO:0000256" key="10">
    <source>
        <dbReference type="ARBA" id="ARBA00023136"/>
    </source>
</evidence>